<dbReference type="InterPro" id="IPR011453">
    <property type="entry name" value="DUF1559"/>
</dbReference>
<dbReference type="PANTHER" id="PTHR30093">
    <property type="entry name" value="GENERAL SECRETION PATHWAY PROTEIN G"/>
    <property type="match status" value="1"/>
</dbReference>
<dbReference type="Proteomes" id="UP000435649">
    <property type="component" value="Unassembled WGS sequence"/>
</dbReference>
<evidence type="ECO:0000313" key="4">
    <source>
        <dbReference type="EMBL" id="MST95559.1"/>
    </source>
</evidence>
<dbReference type="NCBIfam" id="TIGR02532">
    <property type="entry name" value="IV_pilin_GFxxxE"/>
    <property type="match status" value="1"/>
</dbReference>
<dbReference type="InterPro" id="IPR045584">
    <property type="entry name" value="Pilin-like"/>
</dbReference>
<evidence type="ECO:0000313" key="5">
    <source>
        <dbReference type="Proteomes" id="UP000435649"/>
    </source>
</evidence>
<dbReference type="InterPro" id="IPR012902">
    <property type="entry name" value="N_methyl_site"/>
</dbReference>
<evidence type="ECO:0000256" key="2">
    <source>
        <dbReference type="SAM" id="MobiDB-lite"/>
    </source>
</evidence>
<reference evidence="4 5" key="1">
    <citation type="submission" date="2019-08" db="EMBL/GenBank/DDBJ databases">
        <title>In-depth cultivation of the pig gut microbiome towards novel bacterial diversity and tailored functional studies.</title>
        <authorList>
            <person name="Wylensek D."/>
            <person name="Hitch T.C.A."/>
            <person name="Clavel T."/>
        </authorList>
    </citation>
    <scope>NUCLEOTIDE SEQUENCE [LARGE SCALE GENOMIC DNA]</scope>
    <source>
        <strain evidence="4 5">BBE-744-WT-12</strain>
    </source>
</reference>
<sequence length="273" mass="28914">MKRLFTLIELLVVIAIIAILASMLLPALHQARSAARASGCVNNLKQLGLASIMYSNDNQDFILPGSAPIEKRVFIRLLSGHSNSDTAGKPSGSAYGGVTWYGADVTKGSFVCPGEARPFSSDSSRTHKTVEAAFGGSHYGVNSFFHAGFFAGGSGGRFRKTSAIHAPSQALSMGDNARCMVFHFNTIGFASYRHGGDPRINLDDGPNQLPPAASRGNFVYADGHVEKRSYSELKAVPKDPRNTLTNAAGDNRDGEVTNALGAGYNSELGSPCN</sequence>
<dbReference type="Pfam" id="PF07596">
    <property type="entry name" value="SBP_bac_10"/>
    <property type="match status" value="1"/>
</dbReference>
<dbReference type="SUPFAM" id="SSF54523">
    <property type="entry name" value="Pili subunits"/>
    <property type="match status" value="1"/>
</dbReference>
<evidence type="ECO:0000259" key="3">
    <source>
        <dbReference type="Pfam" id="PF07596"/>
    </source>
</evidence>
<feature type="region of interest" description="Disordered" evidence="2">
    <location>
        <begin position="239"/>
        <end position="273"/>
    </location>
</feature>
<dbReference type="Gene3D" id="3.30.700.10">
    <property type="entry name" value="Glycoprotein, Type 4 Pilin"/>
    <property type="match status" value="1"/>
</dbReference>
<name>A0A844FZ23_9BACT</name>
<evidence type="ECO:0000256" key="1">
    <source>
        <dbReference type="ARBA" id="ARBA00022481"/>
    </source>
</evidence>
<dbReference type="AlphaFoldDB" id="A0A844FZ23"/>
<proteinExistence type="predicted"/>
<gene>
    <name evidence="4" type="ORF">FYJ85_00660</name>
</gene>
<dbReference type="RefSeq" id="WP_154416660.1">
    <property type="nucleotide sequence ID" value="NZ_VUNS01000001.1"/>
</dbReference>
<accession>A0A844FZ23</accession>
<dbReference type="EMBL" id="VUNS01000001">
    <property type="protein sequence ID" value="MST95559.1"/>
    <property type="molecule type" value="Genomic_DNA"/>
</dbReference>
<protein>
    <submittedName>
        <fullName evidence="4">Type II secretion system protein</fullName>
    </submittedName>
</protein>
<dbReference type="PANTHER" id="PTHR30093:SF2">
    <property type="entry name" value="TYPE II SECRETION SYSTEM PROTEIN H"/>
    <property type="match status" value="1"/>
</dbReference>
<dbReference type="InterPro" id="IPR000983">
    <property type="entry name" value="Bac_GSPG_pilin"/>
</dbReference>
<keyword evidence="1" id="KW-0488">Methylation</keyword>
<comment type="caution">
    <text evidence="4">The sequence shown here is derived from an EMBL/GenBank/DDBJ whole genome shotgun (WGS) entry which is preliminary data.</text>
</comment>
<feature type="domain" description="DUF1559" evidence="3">
    <location>
        <begin position="30"/>
        <end position="59"/>
    </location>
</feature>
<dbReference type="PRINTS" id="PR00813">
    <property type="entry name" value="BCTERIALGSPG"/>
</dbReference>
<organism evidence="4 5">
    <name type="scientific">Victivallis lenta</name>
    <dbReference type="NCBI Taxonomy" id="2606640"/>
    <lineage>
        <taxon>Bacteria</taxon>
        <taxon>Pseudomonadati</taxon>
        <taxon>Lentisphaerota</taxon>
        <taxon>Lentisphaeria</taxon>
        <taxon>Victivallales</taxon>
        <taxon>Victivallaceae</taxon>
        <taxon>Victivallis</taxon>
    </lineage>
</organism>
<keyword evidence="5" id="KW-1185">Reference proteome</keyword>
<dbReference type="GO" id="GO:0015627">
    <property type="term" value="C:type II protein secretion system complex"/>
    <property type="evidence" value="ECO:0007669"/>
    <property type="project" value="InterPro"/>
</dbReference>
<dbReference type="GO" id="GO:0015628">
    <property type="term" value="P:protein secretion by the type II secretion system"/>
    <property type="evidence" value="ECO:0007669"/>
    <property type="project" value="InterPro"/>
</dbReference>